<dbReference type="AlphaFoldDB" id="A0A380W566"/>
<evidence type="ECO:0000313" key="1">
    <source>
        <dbReference type="EMBL" id="SUU84050.1"/>
    </source>
</evidence>
<dbReference type="Proteomes" id="UP000254343">
    <property type="component" value="Unassembled WGS sequence"/>
</dbReference>
<dbReference type="GO" id="GO:0045454">
    <property type="term" value="P:cell redox homeostasis"/>
    <property type="evidence" value="ECO:0007669"/>
    <property type="project" value="TreeGrafter"/>
</dbReference>
<dbReference type="OrthoDB" id="9811036at2"/>
<gene>
    <name evidence="1" type="primary">dsbD_1</name>
    <name evidence="1" type="ORF">NCTC12722_01233</name>
</gene>
<sequence length="173" mass="19527">MNQPRQSSRIEYQHRQTHTVLTRRQLITGGLTAAVAMSSTELIYGAPVVADKIRVVVSNTRDYRSGLTLLSSRYKAALVDIGAEWCDYCRVIDQKILPDPDVRRAMEHVALLRVDVTRMDQDSQELLRYLQADGPPTLFIVDTKKGREFAGTRSVGIFHADDLVRRLSPFVPS</sequence>
<reference evidence="1 2" key="1">
    <citation type="submission" date="2018-06" db="EMBL/GenBank/DDBJ databases">
        <authorList>
            <consortium name="Pathogen Informatics"/>
            <person name="Doyle S."/>
        </authorList>
    </citation>
    <scope>NUCLEOTIDE SEQUENCE [LARGE SCALE GENOMIC DNA]</scope>
    <source>
        <strain evidence="1 2">NCTC12722</strain>
    </source>
</reference>
<organism evidence="1 2">
    <name type="scientific">Afipia felis</name>
    <name type="common">Cat scratch disease bacillus</name>
    <dbReference type="NCBI Taxonomy" id="1035"/>
    <lineage>
        <taxon>Bacteria</taxon>
        <taxon>Pseudomonadati</taxon>
        <taxon>Pseudomonadota</taxon>
        <taxon>Alphaproteobacteria</taxon>
        <taxon>Hyphomicrobiales</taxon>
        <taxon>Nitrobacteraceae</taxon>
        <taxon>Afipia</taxon>
    </lineage>
</organism>
<dbReference type="EC" id="1.8.1.8" evidence="1"/>
<protein>
    <submittedName>
        <fullName evidence="1">Thiol:disulfide interchange protein DsbD</fullName>
        <ecNumber evidence="1">1.8.1.8</ecNumber>
    </submittedName>
</protein>
<dbReference type="PANTHER" id="PTHR32234">
    <property type="entry name" value="THIOL:DISULFIDE INTERCHANGE PROTEIN DSBD"/>
    <property type="match status" value="1"/>
</dbReference>
<dbReference type="InterPro" id="IPR006311">
    <property type="entry name" value="TAT_signal"/>
</dbReference>
<evidence type="ECO:0000313" key="2">
    <source>
        <dbReference type="Proteomes" id="UP000254343"/>
    </source>
</evidence>
<accession>A0A380W566</accession>
<keyword evidence="1" id="KW-0560">Oxidoreductase</keyword>
<proteinExistence type="predicted"/>
<dbReference type="SUPFAM" id="SSF52833">
    <property type="entry name" value="Thioredoxin-like"/>
    <property type="match status" value="1"/>
</dbReference>
<dbReference type="Pfam" id="PF13899">
    <property type="entry name" value="Thioredoxin_7"/>
    <property type="match status" value="1"/>
</dbReference>
<dbReference type="GO" id="GO:0047134">
    <property type="term" value="F:protein-disulfide reductase [NAD(P)H] activity"/>
    <property type="evidence" value="ECO:0007669"/>
    <property type="project" value="UniProtKB-EC"/>
</dbReference>
<dbReference type="PANTHER" id="PTHR32234:SF0">
    <property type="entry name" value="THIOL:DISULFIDE INTERCHANGE PROTEIN DSBD"/>
    <property type="match status" value="1"/>
</dbReference>
<dbReference type="InterPro" id="IPR036249">
    <property type="entry name" value="Thioredoxin-like_sf"/>
</dbReference>
<dbReference type="EMBL" id="UIGB01000001">
    <property type="protein sequence ID" value="SUU84050.1"/>
    <property type="molecule type" value="Genomic_DNA"/>
</dbReference>
<dbReference type="PROSITE" id="PS51318">
    <property type="entry name" value="TAT"/>
    <property type="match status" value="1"/>
</dbReference>
<name>A0A380W566_AFIFE</name>
<dbReference type="Gene3D" id="3.40.30.10">
    <property type="entry name" value="Glutaredoxin"/>
    <property type="match status" value="1"/>
</dbReference>